<protein>
    <submittedName>
        <fullName evidence="1">Uncharacterized protein</fullName>
    </submittedName>
</protein>
<dbReference type="OMA" id="MNSTACA"/>
<dbReference type="AlphaFoldDB" id="A0A452US38"/>
<reference evidence="1" key="1">
    <citation type="submission" date="2019-03" db="UniProtKB">
        <authorList>
            <consortium name="Ensembl"/>
        </authorList>
    </citation>
    <scope>IDENTIFICATION</scope>
</reference>
<name>A0A452US38_URSMA</name>
<organism evidence="1">
    <name type="scientific">Ursus maritimus</name>
    <name type="common">Polar bear</name>
    <name type="synonym">Thalarctos maritimus</name>
    <dbReference type="NCBI Taxonomy" id="29073"/>
    <lineage>
        <taxon>Eukaryota</taxon>
        <taxon>Metazoa</taxon>
        <taxon>Chordata</taxon>
        <taxon>Craniata</taxon>
        <taxon>Vertebrata</taxon>
        <taxon>Euteleostomi</taxon>
        <taxon>Mammalia</taxon>
        <taxon>Eutheria</taxon>
        <taxon>Laurasiatheria</taxon>
        <taxon>Carnivora</taxon>
        <taxon>Caniformia</taxon>
        <taxon>Ursidae</taxon>
        <taxon>Ursus</taxon>
    </lineage>
</organism>
<sequence length="118" mass="13994">ITACALLRPFSKLLAPAGLPSDSSAWSKFYYVRDYLIKQHNKGVLEYKRKGLEETIPHSDYTSSFGFTCEKKFYVNACQISIRVLHHLMKKRKKKENKKYKPELFKTSQNRNSYYNFW</sequence>
<evidence type="ECO:0000313" key="1">
    <source>
        <dbReference type="Ensembl" id="ENSUMAP00000023738"/>
    </source>
</evidence>
<proteinExistence type="predicted"/>
<dbReference type="GeneTree" id="ENSGT00950000186080"/>
<accession>A0A452US38</accession>
<dbReference type="Ensembl" id="ENSUMAT00000028102.1">
    <property type="protein sequence ID" value="ENSUMAP00000023738.1"/>
    <property type="gene ID" value="ENSUMAG00000017258.1"/>
</dbReference>